<feature type="region of interest" description="Disordered" evidence="1">
    <location>
        <begin position="18"/>
        <end position="61"/>
    </location>
</feature>
<dbReference type="EMBL" id="CP111017">
    <property type="protein sequence ID" value="WAR07578.1"/>
    <property type="molecule type" value="Genomic_DNA"/>
</dbReference>
<organism evidence="2 3">
    <name type="scientific">Mya arenaria</name>
    <name type="common">Soft-shell clam</name>
    <dbReference type="NCBI Taxonomy" id="6604"/>
    <lineage>
        <taxon>Eukaryota</taxon>
        <taxon>Metazoa</taxon>
        <taxon>Spiralia</taxon>
        <taxon>Lophotrochozoa</taxon>
        <taxon>Mollusca</taxon>
        <taxon>Bivalvia</taxon>
        <taxon>Autobranchia</taxon>
        <taxon>Heteroconchia</taxon>
        <taxon>Euheterodonta</taxon>
        <taxon>Imparidentia</taxon>
        <taxon>Neoheterodontei</taxon>
        <taxon>Myida</taxon>
        <taxon>Myoidea</taxon>
        <taxon>Myidae</taxon>
        <taxon>Mya</taxon>
    </lineage>
</organism>
<feature type="region of interest" description="Disordered" evidence="1">
    <location>
        <begin position="83"/>
        <end position="111"/>
    </location>
</feature>
<evidence type="ECO:0000313" key="2">
    <source>
        <dbReference type="EMBL" id="WAR07578.1"/>
    </source>
</evidence>
<name>A0ABY7EC37_MYAAR</name>
<feature type="compositionally biased region" description="Basic and acidic residues" evidence="1">
    <location>
        <begin position="18"/>
        <end position="36"/>
    </location>
</feature>
<accession>A0ABY7EC37</accession>
<protein>
    <submittedName>
        <fullName evidence="2">Uncharacterized protein</fullName>
    </submittedName>
</protein>
<evidence type="ECO:0000313" key="3">
    <source>
        <dbReference type="Proteomes" id="UP001164746"/>
    </source>
</evidence>
<keyword evidence="3" id="KW-1185">Reference proteome</keyword>
<gene>
    <name evidence="2" type="ORF">MAR_017536</name>
</gene>
<evidence type="ECO:0000256" key="1">
    <source>
        <dbReference type="SAM" id="MobiDB-lite"/>
    </source>
</evidence>
<reference evidence="2" key="1">
    <citation type="submission" date="2022-11" db="EMBL/GenBank/DDBJ databases">
        <title>Centuries of genome instability and evolution in soft-shell clam transmissible cancer (bioRxiv).</title>
        <authorList>
            <person name="Hart S.F.M."/>
            <person name="Yonemitsu M.A."/>
            <person name="Giersch R.M."/>
            <person name="Beal B.F."/>
            <person name="Arriagada G."/>
            <person name="Davis B.W."/>
            <person name="Ostrander E.A."/>
            <person name="Goff S.P."/>
            <person name="Metzger M.J."/>
        </authorList>
    </citation>
    <scope>NUCLEOTIDE SEQUENCE</scope>
    <source>
        <strain evidence="2">MELC-2E11</strain>
        <tissue evidence="2">Siphon/mantle</tissue>
    </source>
</reference>
<dbReference type="Proteomes" id="UP001164746">
    <property type="component" value="Chromosome 6"/>
</dbReference>
<sequence length="111" mass="12054">MLSSNGLNISQLAQDVKERLSKDKSLDVKDSPKEVSDNENQSNVPVGANVLPPGKSDEEQGLIPDEFEYHDAMVNSSPLGSMAHDFTHNIESGEATHAHPSNDGEEQLRCP</sequence>
<feature type="compositionally biased region" description="Basic and acidic residues" evidence="1">
    <location>
        <begin position="94"/>
        <end position="111"/>
    </location>
</feature>
<proteinExistence type="predicted"/>